<feature type="transmembrane region" description="Helical" evidence="1">
    <location>
        <begin position="135"/>
        <end position="155"/>
    </location>
</feature>
<keyword evidence="1" id="KW-0812">Transmembrane</keyword>
<accession>A0ABY4D7H4</accession>
<feature type="transmembrane region" description="Helical" evidence="1">
    <location>
        <begin position="193"/>
        <end position="217"/>
    </location>
</feature>
<feature type="transmembrane region" description="Helical" evidence="1">
    <location>
        <begin position="260"/>
        <end position="280"/>
    </location>
</feature>
<evidence type="ECO:0008006" key="4">
    <source>
        <dbReference type="Google" id="ProtNLM"/>
    </source>
</evidence>
<dbReference type="Proteomes" id="UP000829708">
    <property type="component" value="Chromosome"/>
</dbReference>
<evidence type="ECO:0000313" key="2">
    <source>
        <dbReference type="EMBL" id="UOM50039.1"/>
    </source>
</evidence>
<feature type="transmembrane region" description="Helical" evidence="1">
    <location>
        <begin position="111"/>
        <end position="129"/>
    </location>
</feature>
<feature type="transmembrane region" description="Helical" evidence="1">
    <location>
        <begin position="87"/>
        <end position="104"/>
    </location>
</feature>
<evidence type="ECO:0000313" key="3">
    <source>
        <dbReference type="Proteomes" id="UP000829708"/>
    </source>
</evidence>
<keyword evidence="1" id="KW-0472">Membrane</keyword>
<evidence type="ECO:0000256" key="1">
    <source>
        <dbReference type="SAM" id="Phobius"/>
    </source>
</evidence>
<reference evidence="3" key="1">
    <citation type="journal article" date="2024" name="J Bioinform Genom">
        <title>Complete genome sequence of the type strain bacterium Sphaerochaeta associata GLS2t (VKM B-2742)t.</title>
        <authorList>
            <person name="Troshina O.Y."/>
            <person name="Tepeeva A.N."/>
            <person name="Arzamasceva V.O."/>
            <person name="Whitman W.B."/>
            <person name="Varghese N."/>
            <person name="Shapiro N."/>
            <person name="Woyke T."/>
            <person name="Kripides N.C."/>
            <person name="Vasilenko O.V."/>
        </authorList>
    </citation>
    <scope>NUCLEOTIDE SEQUENCE [LARGE SCALE GENOMIC DNA]</scope>
    <source>
        <strain evidence="3">GLS2T</strain>
    </source>
</reference>
<keyword evidence="1" id="KW-1133">Transmembrane helix</keyword>
<proteinExistence type="predicted"/>
<protein>
    <recommendedName>
        <fullName evidence="4">Zinc ribbon domain-containing protein</fullName>
    </recommendedName>
</protein>
<dbReference type="RefSeq" id="WP_244771433.1">
    <property type="nucleotide sequence ID" value="NZ_CP094929.1"/>
</dbReference>
<organism evidence="2 3">
    <name type="scientific">Sphaerochaeta associata</name>
    <dbReference type="NCBI Taxonomy" id="1129264"/>
    <lineage>
        <taxon>Bacteria</taxon>
        <taxon>Pseudomonadati</taxon>
        <taxon>Spirochaetota</taxon>
        <taxon>Spirochaetia</taxon>
        <taxon>Spirochaetales</taxon>
        <taxon>Sphaerochaetaceae</taxon>
        <taxon>Sphaerochaeta</taxon>
    </lineage>
</organism>
<feature type="transmembrane region" description="Helical" evidence="1">
    <location>
        <begin position="229"/>
        <end position="248"/>
    </location>
</feature>
<feature type="transmembrane region" description="Helical" evidence="1">
    <location>
        <begin position="59"/>
        <end position="81"/>
    </location>
</feature>
<feature type="transmembrane region" description="Helical" evidence="1">
    <location>
        <begin position="167"/>
        <end position="187"/>
    </location>
</feature>
<gene>
    <name evidence="2" type="ORF">MUG09_10780</name>
</gene>
<name>A0ABY4D7H4_9SPIR</name>
<sequence>MAYCIRCGVKLEEGSKACPLCKTPVQLPPGMEESKQQPLFAQKLPSRGLGGVNKTRKGIIELIISLFVISELTVFLSMWLSGNGNQSFIPLFSIAMAALSLILAFSAKPTYTMQASIQCVLVAVYLVGLDASDLRLFWSLIASPALGVGWLYFVYPFTRRAVQKPKKVAGICLLGSLAYLAFINLVLEQGLTWFVPVTLPVIATLLLLLALFSLWFTNRKNKRVPLADVVLATLVVLFGTMTSLDFFLSGYQLGVFTLRWSTGLLGTAVVVLLFLISVSVSRRLRRFFTSHNRHD</sequence>
<dbReference type="EMBL" id="CP094929">
    <property type="protein sequence ID" value="UOM50039.1"/>
    <property type="molecule type" value="Genomic_DNA"/>
</dbReference>
<keyword evidence="3" id="KW-1185">Reference proteome</keyword>